<evidence type="ECO:0000256" key="3">
    <source>
        <dbReference type="ARBA" id="ARBA00012535"/>
    </source>
</evidence>
<dbReference type="Gene3D" id="1.10.405.40">
    <property type="match status" value="1"/>
</dbReference>
<dbReference type="Gene3D" id="3.50.50.60">
    <property type="entry name" value="FAD/NAD(P)-binding domain"/>
    <property type="match status" value="1"/>
</dbReference>
<dbReference type="PANTHER" id="PTHR10742:SF342">
    <property type="entry name" value="AMINE OXIDASE"/>
    <property type="match status" value="1"/>
</dbReference>
<comment type="similarity">
    <text evidence="2">Belongs to the tryptophan 2-monooxygenase family.</text>
</comment>
<dbReference type="RefSeq" id="WP_257770501.1">
    <property type="nucleotide sequence ID" value="NZ_CP102480.1"/>
</dbReference>
<dbReference type="GO" id="GO:0050361">
    <property type="term" value="F:tryptophan 2-monooxygenase activity"/>
    <property type="evidence" value="ECO:0007669"/>
    <property type="project" value="UniProtKB-EC"/>
</dbReference>
<dbReference type="GO" id="GO:0001716">
    <property type="term" value="F:L-amino-acid oxidase activity"/>
    <property type="evidence" value="ECO:0007669"/>
    <property type="project" value="TreeGrafter"/>
</dbReference>
<evidence type="ECO:0000256" key="2">
    <source>
        <dbReference type="ARBA" id="ARBA00005833"/>
    </source>
</evidence>
<proteinExistence type="inferred from homology"/>
<reference evidence="8" key="1">
    <citation type="submission" date="2022-08" db="EMBL/GenBank/DDBJ databases">
        <title>Nisaea acidiphila sp. nov., isolated from a marine algal debris and emended description of the genus Nisaea Urios et al. 2008.</title>
        <authorList>
            <person name="Kwon K."/>
        </authorList>
    </citation>
    <scope>NUCLEOTIDE SEQUENCE</scope>
    <source>
        <strain evidence="8">MEBiC11861</strain>
    </source>
</reference>
<gene>
    <name evidence="8" type="ORF">NUH88_05630</name>
</gene>
<dbReference type="PRINTS" id="PR00419">
    <property type="entry name" value="ADXRDTASE"/>
</dbReference>
<dbReference type="InterPro" id="IPR002937">
    <property type="entry name" value="Amino_oxidase"/>
</dbReference>
<evidence type="ECO:0000259" key="7">
    <source>
        <dbReference type="Pfam" id="PF01593"/>
    </source>
</evidence>
<evidence type="ECO:0000256" key="4">
    <source>
        <dbReference type="ARBA" id="ARBA00017871"/>
    </source>
</evidence>
<dbReference type="Proteomes" id="UP001060336">
    <property type="component" value="Chromosome"/>
</dbReference>
<dbReference type="GO" id="GO:0009063">
    <property type="term" value="P:amino acid catabolic process"/>
    <property type="evidence" value="ECO:0007669"/>
    <property type="project" value="TreeGrafter"/>
</dbReference>
<organism evidence="8 9">
    <name type="scientific">Nisaea acidiphila</name>
    <dbReference type="NCBI Taxonomy" id="1862145"/>
    <lineage>
        <taxon>Bacteria</taxon>
        <taxon>Pseudomonadati</taxon>
        <taxon>Pseudomonadota</taxon>
        <taxon>Alphaproteobacteria</taxon>
        <taxon>Rhodospirillales</taxon>
        <taxon>Thalassobaculaceae</taxon>
        <taxon>Nisaea</taxon>
    </lineage>
</organism>
<evidence type="ECO:0000313" key="8">
    <source>
        <dbReference type="EMBL" id="UUX51170.1"/>
    </source>
</evidence>
<feature type="domain" description="Amine oxidase" evidence="7">
    <location>
        <begin position="63"/>
        <end position="578"/>
    </location>
</feature>
<dbReference type="PANTHER" id="PTHR10742">
    <property type="entry name" value="FLAVIN MONOAMINE OXIDASE"/>
    <property type="match status" value="1"/>
</dbReference>
<evidence type="ECO:0000313" key="9">
    <source>
        <dbReference type="Proteomes" id="UP001060336"/>
    </source>
</evidence>
<dbReference type="Gene3D" id="3.90.660.10">
    <property type="match status" value="1"/>
</dbReference>
<evidence type="ECO:0000256" key="1">
    <source>
        <dbReference type="ARBA" id="ARBA00004814"/>
    </source>
</evidence>
<protein>
    <recommendedName>
        <fullName evidence="4">Tryptophan 2-monooxygenase</fullName>
        <ecNumber evidence="3">1.13.12.3</ecNumber>
    </recommendedName>
</protein>
<comment type="pathway">
    <text evidence="1">Plant hormone metabolism; auxin biosynthesis.</text>
</comment>
<dbReference type="KEGG" id="naci:NUH88_05630"/>
<dbReference type="EMBL" id="CP102480">
    <property type="protein sequence ID" value="UUX51170.1"/>
    <property type="molecule type" value="Genomic_DNA"/>
</dbReference>
<dbReference type="GO" id="GO:0009851">
    <property type="term" value="P:auxin biosynthetic process"/>
    <property type="evidence" value="ECO:0007669"/>
    <property type="project" value="UniProtKB-KW"/>
</dbReference>
<accession>A0A9J7AWJ9</accession>
<dbReference type="Pfam" id="PF01593">
    <property type="entry name" value="Amino_oxidase"/>
    <property type="match status" value="1"/>
</dbReference>
<dbReference type="AlphaFoldDB" id="A0A9J7AWJ9"/>
<dbReference type="SUPFAM" id="SSF51905">
    <property type="entry name" value="FAD/NAD(P)-binding domain"/>
    <property type="match status" value="1"/>
</dbReference>
<dbReference type="InterPro" id="IPR036188">
    <property type="entry name" value="FAD/NAD-bd_sf"/>
</dbReference>
<evidence type="ECO:0000256" key="6">
    <source>
        <dbReference type="ARBA" id="ARBA00047321"/>
    </source>
</evidence>
<name>A0A9J7AWJ9_9PROT</name>
<comment type="catalytic activity">
    <reaction evidence="6">
        <text>L-tryptophan + O2 = indole-3-acetamide + CO2 + H2O</text>
        <dbReference type="Rhea" id="RHEA:16165"/>
        <dbReference type="ChEBI" id="CHEBI:15377"/>
        <dbReference type="ChEBI" id="CHEBI:15379"/>
        <dbReference type="ChEBI" id="CHEBI:16031"/>
        <dbReference type="ChEBI" id="CHEBI:16526"/>
        <dbReference type="ChEBI" id="CHEBI:57912"/>
        <dbReference type="EC" id="1.13.12.3"/>
    </reaction>
</comment>
<keyword evidence="9" id="KW-1185">Reference proteome</keyword>
<dbReference type="SUPFAM" id="SSF54373">
    <property type="entry name" value="FAD-linked reductases, C-terminal domain"/>
    <property type="match status" value="1"/>
</dbReference>
<keyword evidence="5" id="KW-0073">Auxin biosynthesis</keyword>
<sequence length="608" mass="65478">MAWLIPSKKSRAATGLQETAPVYYRMVDTPQLSYAQWREESGDTIATFSAPPAGKVAIVGAGLGGLAAAYELLKCGVDVTVYEATERSGGRLYSKKFNDTSPDIAELGAMRFPPSEELLYRYLDLFGIGLVDDFPDPGKVPTYVAYKSSKYPPGTSFPPAEFDTVNAGWNALMNNGATITYVDSAGNTQTKTLVAPAAIQKALQTDASGTSLNPDVDVETAWSDWLSVFANRSLINGLVLIFSSEANLPEGATLWSYPEDYERFASLGTGFGGFGPLYQVAFLEIIRLVVNGLETDQKFVPSGIESLADSLRDTTITQPGGGTTTVGDNLNLNSPISGIYRFGDKIAVLGGDGTPVPAGPFDQVIVATTQRSMEIDTNLGLFYGIELNGNTYGPTQEAETAQALRDIHIMNSSKVFIRTATQFWKEGTNVPRCILSDSLSANLYTLDYGATSGVVLISYVWGDQSIKQISFQDKQARVELLRDAIAAFDLDFAAELVPAGGDYENNVQMIDWELQPHFYGAFKLSRPSQDHYVQQVFYDYQKVSGGGANVFLAGDSVSWIGGWTEGALQTSMNAACAVAEALGGTLNTPVNPLTALQANTYNYNVTNA</sequence>
<evidence type="ECO:0000256" key="5">
    <source>
        <dbReference type="ARBA" id="ARBA00023070"/>
    </source>
</evidence>
<dbReference type="InterPro" id="IPR050281">
    <property type="entry name" value="Flavin_monoamine_oxidase"/>
</dbReference>
<dbReference type="EC" id="1.13.12.3" evidence="3"/>